<dbReference type="Proteomes" id="UP000253426">
    <property type="component" value="Unassembled WGS sequence"/>
</dbReference>
<organism evidence="2 3">
    <name type="scientific">Roseimicrobium gellanilyticum</name>
    <dbReference type="NCBI Taxonomy" id="748857"/>
    <lineage>
        <taxon>Bacteria</taxon>
        <taxon>Pseudomonadati</taxon>
        <taxon>Verrucomicrobiota</taxon>
        <taxon>Verrucomicrobiia</taxon>
        <taxon>Verrucomicrobiales</taxon>
        <taxon>Verrucomicrobiaceae</taxon>
        <taxon>Roseimicrobium</taxon>
    </lineage>
</organism>
<reference evidence="2 3" key="1">
    <citation type="submission" date="2018-06" db="EMBL/GenBank/DDBJ databases">
        <title>Genomic Encyclopedia of Type Strains, Phase IV (KMG-IV): sequencing the most valuable type-strain genomes for metagenomic binning, comparative biology and taxonomic classification.</title>
        <authorList>
            <person name="Goeker M."/>
        </authorList>
    </citation>
    <scope>NUCLEOTIDE SEQUENCE [LARGE SCALE GENOMIC DNA]</scope>
    <source>
        <strain evidence="2 3">DSM 25532</strain>
    </source>
</reference>
<comment type="caution">
    <text evidence="2">The sequence shown here is derived from an EMBL/GenBank/DDBJ whole genome shotgun (WGS) entry which is preliminary data.</text>
</comment>
<dbReference type="InterPro" id="IPR050099">
    <property type="entry name" value="SIS_GmhA/DiaA_subfam"/>
</dbReference>
<dbReference type="InterPro" id="IPR035461">
    <property type="entry name" value="GmhA/DiaA"/>
</dbReference>
<sequence>MPQLDVPVTTPYQRRILIAHIQSSLREAQDALTQLLSNEQTLSEIERAATLLIATFEKRGRVYSCGNGGSMCDAMHFAEELTGRYRHDRAALGATAISDAGHLTCVSNDMGYERVFSRYVEAHGREGDCLVALSTSGTSENIIQAAIQAKFIGMSVIVLSGKRSEELAHLSDVYLCTPGGQYADRVQELHIKVLHILIELVERHFFPQNYSRSQGS</sequence>
<dbReference type="SUPFAM" id="SSF53697">
    <property type="entry name" value="SIS domain"/>
    <property type="match status" value="1"/>
</dbReference>
<evidence type="ECO:0000259" key="1">
    <source>
        <dbReference type="PROSITE" id="PS51464"/>
    </source>
</evidence>
<accession>A0A366HRV8</accession>
<keyword evidence="2" id="KW-0413">Isomerase</keyword>
<dbReference type="InterPro" id="IPR001347">
    <property type="entry name" value="SIS_dom"/>
</dbReference>
<protein>
    <submittedName>
        <fullName evidence="2">Phosphoheptose isomerase</fullName>
    </submittedName>
</protein>
<dbReference type="GO" id="GO:1901135">
    <property type="term" value="P:carbohydrate derivative metabolic process"/>
    <property type="evidence" value="ECO:0007669"/>
    <property type="project" value="InterPro"/>
</dbReference>
<evidence type="ECO:0000313" key="3">
    <source>
        <dbReference type="Proteomes" id="UP000253426"/>
    </source>
</evidence>
<keyword evidence="3" id="KW-1185">Reference proteome</keyword>
<gene>
    <name evidence="2" type="ORF">DES53_102806</name>
</gene>
<dbReference type="Gene3D" id="3.40.50.10490">
    <property type="entry name" value="Glucose-6-phosphate isomerase like protein, domain 1"/>
    <property type="match status" value="1"/>
</dbReference>
<dbReference type="RefSeq" id="WP_113957927.1">
    <property type="nucleotide sequence ID" value="NZ_QNRR01000002.1"/>
</dbReference>
<dbReference type="PROSITE" id="PS51464">
    <property type="entry name" value="SIS"/>
    <property type="match status" value="1"/>
</dbReference>
<name>A0A366HRV8_9BACT</name>
<dbReference type="PANTHER" id="PTHR30390">
    <property type="entry name" value="SEDOHEPTULOSE 7-PHOSPHATE ISOMERASE / DNAA INITIATOR-ASSOCIATING FACTOR FOR REPLICATION INITIATION"/>
    <property type="match status" value="1"/>
</dbReference>
<dbReference type="CDD" id="cd05006">
    <property type="entry name" value="SIS_GmhA"/>
    <property type="match status" value="1"/>
</dbReference>
<dbReference type="AlphaFoldDB" id="A0A366HRV8"/>
<dbReference type="EMBL" id="QNRR01000002">
    <property type="protein sequence ID" value="RBP46415.1"/>
    <property type="molecule type" value="Genomic_DNA"/>
</dbReference>
<dbReference type="InterPro" id="IPR046348">
    <property type="entry name" value="SIS_dom_sf"/>
</dbReference>
<feature type="domain" description="SIS" evidence="1">
    <location>
        <begin position="52"/>
        <end position="211"/>
    </location>
</feature>
<dbReference type="GO" id="GO:0097367">
    <property type="term" value="F:carbohydrate derivative binding"/>
    <property type="evidence" value="ECO:0007669"/>
    <property type="project" value="InterPro"/>
</dbReference>
<dbReference type="Pfam" id="PF13580">
    <property type="entry name" value="SIS_2"/>
    <property type="match status" value="1"/>
</dbReference>
<evidence type="ECO:0000313" key="2">
    <source>
        <dbReference type="EMBL" id="RBP46415.1"/>
    </source>
</evidence>
<dbReference type="GO" id="GO:0016853">
    <property type="term" value="F:isomerase activity"/>
    <property type="evidence" value="ECO:0007669"/>
    <property type="project" value="UniProtKB-KW"/>
</dbReference>
<proteinExistence type="predicted"/>
<dbReference type="PANTHER" id="PTHR30390:SF7">
    <property type="entry name" value="PHOSPHOHEPTOSE ISOMERASE"/>
    <property type="match status" value="1"/>
</dbReference>
<dbReference type="OrthoDB" id="9781311at2"/>